<name>A0A5B7FG03_PORTR</name>
<dbReference type="Proteomes" id="UP000324222">
    <property type="component" value="Unassembled WGS sequence"/>
</dbReference>
<evidence type="ECO:0000313" key="2">
    <source>
        <dbReference type="Proteomes" id="UP000324222"/>
    </source>
</evidence>
<comment type="caution">
    <text evidence="1">The sequence shown here is derived from an EMBL/GenBank/DDBJ whole genome shotgun (WGS) entry which is preliminary data.</text>
</comment>
<keyword evidence="2" id="KW-1185">Reference proteome</keyword>
<protein>
    <submittedName>
        <fullName evidence="1">Uncharacterized protein</fullName>
    </submittedName>
</protein>
<proteinExistence type="predicted"/>
<dbReference type="AlphaFoldDB" id="A0A5B7FG03"/>
<gene>
    <name evidence="1" type="ORF">E2C01_039912</name>
</gene>
<dbReference type="EMBL" id="VSRR010007092">
    <property type="protein sequence ID" value="MPC46201.1"/>
    <property type="molecule type" value="Genomic_DNA"/>
</dbReference>
<organism evidence="1 2">
    <name type="scientific">Portunus trituberculatus</name>
    <name type="common">Swimming crab</name>
    <name type="synonym">Neptunus trituberculatus</name>
    <dbReference type="NCBI Taxonomy" id="210409"/>
    <lineage>
        <taxon>Eukaryota</taxon>
        <taxon>Metazoa</taxon>
        <taxon>Ecdysozoa</taxon>
        <taxon>Arthropoda</taxon>
        <taxon>Crustacea</taxon>
        <taxon>Multicrustacea</taxon>
        <taxon>Malacostraca</taxon>
        <taxon>Eumalacostraca</taxon>
        <taxon>Eucarida</taxon>
        <taxon>Decapoda</taxon>
        <taxon>Pleocyemata</taxon>
        <taxon>Brachyura</taxon>
        <taxon>Eubrachyura</taxon>
        <taxon>Portunoidea</taxon>
        <taxon>Portunidae</taxon>
        <taxon>Portuninae</taxon>
        <taxon>Portunus</taxon>
    </lineage>
</organism>
<sequence>MAGVETRYTPLTDANKCHFRRFKGRREPKTVMCGDSASLTTKRRKREILEMRASHSVTLPYELAGTLHILYLIREGQVSER</sequence>
<accession>A0A5B7FG03</accession>
<evidence type="ECO:0000313" key="1">
    <source>
        <dbReference type="EMBL" id="MPC46201.1"/>
    </source>
</evidence>
<reference evidence="1 2" key="1">
    <citation type="submission" date="2019-05" db="EMBL/GenBank/DDBJ databases">
        <title>Another draft genome of Portunus trituberculatus and its Hox gene families provides insights of decapod evolution.</title>
        <authorList>
            <person name="Jeong J.-H."/>
            <person name="Song I."/>
            <person name="Kim S."/>
            <person name="Choi T."/>
            <person name="Kim D."/>
            <person name="Ryu S."/>
            <person name="Kim W."/>
        </authorList>
    </citation>
    <scope>NUCLEOTIDE SEQUENCE [LARGE SCALE GENOMIC DNA]</scope>
    <source>
        <tissue evidence="1">Muscle</tissue>
    </source>
</reference>